<evidence type="ECO:0000256" key="7">
    <source>
        <dbReference type="ARBA" id="ARBA00022679"/>
    </source>
</evidence>
<dbReference type="NCBIfam" id="TIGR01135">
    <property type="entry name" value="glmS"/>
    <property type="match status" value="1"/>
</dbReference>
<dbReference type="PROSITE" id="PS51464">
    <property type="entry name" value="SIS"/>
    <property type="match status" value="2"/>
</dbReference>
<dbReference type="Pfam" id="PF01380">
    <property type="entry name" value="SIS"/>
    <property type="match status" value="2"/>
</dbReference>
<keyword evidence="14" id="KW-1185">Reference proteome</keyword>
<dbReference type="Gene3D" id="3.40.50.10490">
    <property type="entry name" value="Glucose-6-phosphate isomerase like protein, domain 1"/>
    <property type="match status" value="2"/>
</dbReference>
<sequence length="611" mass="67508">MCGIVGYIGYRDAYPIVIKGLHRLEYRGYDSAGIALNNKGLKVYKKAGKVSDLENFVKDIDLTATAGMGHTRWATHGAPSDRNSHPHSSGDRKLTIIHNGIIENYVVLKEALLAKGHIFKSDTDTEVLIHLVEDIQQETGLDLREAVRLALNRVVGAYAIVIMSADAPDELIAARKGSPMVIGVGKGEYFVASDATPIVEYTKNVIYLNDNEIAYIKRDDLLIKNIDNTIQTPYIQELELQLEMLEKGGFDHFMLKEIYEQPRSIRDCMRGRIYPKEGYVQLGGIKEYVEKLKNIDRIIIVACGTSWHAGLVGEYLIEEYARVPVEVEYASEFRYRNPIISEKDLVIAISQSGETADTMAAIELAKEKGATIFGICNVVGASIPRITHAGVYTHAGPEIGVASTKAFTAQVTVLTLMAFYIAQQRGTITQSKFVEYLTELNEIPDLVEKALLSNEQVKIIAERFKDSTNCLFLGRGSSFPVALEGALKLKEISYIHAEGYPAAEMKHGPIALIDADMPVIFIATKNSSYEKVVSNIQEVKARGGHVIAIVSEGDTDVKEMAEYVIEIPQTGETFVPLLATIPLQLLAYHIAVLRDCNVDQPRNLAKSVTVE</sequence>
<dbReference type="GO" id="GO:0006047">
    <property type="term" value="P:UDP-N-acetylglucosamine metabolic process"/>
    <property type="evidence" value="ECO:0007669"/>
    <property type="project" value="TreeGrafter"/>
</dbReference>
<comment type="subunit">
    <text evidence="10">Homodimer.</text>
</comment>
<keyword evidence="7 10" id="KW-0808">Transferase</keyword>
<organism evidence="13 14">
    <name type="scientific">Mucilaginibacter segetis</name>
    <dbReference type="NCBI Taxonomy" id="2793071"/>
    <lineage>
        <taxon>Bacteria</taxon>
        <taxon>Pseudomonadati</taxon>
        <taxon>Bacteroidota</taxon>
        <taxon>Sphingobacteriia</taxon>
        <taxon>Sphingobacteriales</taxon>
        <taxon>Sphingobacteriaceae</taxon>
        <taxon>Mucilaginibacter</taxon>
    </lineage>
</organism>
<dbReference type="InterPro" id="IPR035466">
    <property type="entry name" value="GlmS/AgaS_SIS"/>
</dbReference>
<evidence type="ECO:0000256" key="6">
    <source>
        <dbReference type="ARBA" id="ARBA00022576"/>
    </source>
</evidence>
<dbReference type="EMBL" id="JAEHFW010000002">
    <property type="protein sequence ID" value="MBK0380304.1"/>
    <property type="molecule type" value="Genomic_DNA"/>
</dbReference>
<feature type="domain" description="SIS" evidence="12">
    <location>
        <begin position="288"/>
        <end position="427"/>
    </location>
</feature>
<comment type="subcellular location">
    <subcellularLocation>
        <location evidence="2 10">Cytoplasm</location>
    </subcellularLocation>
</comment>
<dbReference type="CDD" id="cd05009">
    <property type="entry name" value="SIS_GlmS_GlmD_2"/>
    <property type="match status" value="1"/>
</dbReference>
<dbReference type="InterPro" id="IPR047084">
    <property type="entry name" value="GFAT_N"/>
</dbReference>
<dbReference type="SUPFAM" id="SSF56235">
    <property type="entry name" value="N-terminal nucleophile aminohydrolases (Ntn hydrolases)"/>
    <property type="match status" value="1"/>
</dbReference>
<dbReference type="PANTHER" id="PTHR10937:SF0">
    <property type="entry name" value="GLUTAMINE--FRUCTOSE-6-PHOSPHATE TRANSAMINASE (ISOMERIZING)"/>
    <property type="match status" value="1"/>
</dbReference>
<evidence type="ECO:0000256" key="9">
    <source>
        <dbReference type="ARBA" id="ARBA00022962"/>
    </source>
</evidence>
<feature type="active site" description="For Fru-6P isomerization activity" evidence="10">
    <location>
        <position position="606"/>
    </location>
</feature>
<dbReference type="Proteomes" id="UP000613193">
    <property type="component" value="Unassembled WGS sequence"/>
</dbReference>
<comment type="caution">
    <text evidence="13">The sequence shown here is derived from an EMBL/GenBank/DDBJ whole genome shotgun (WGS) entry which is preliminary data.</text>
</comment>
<dbReference type="GO" id="GO:0097367">
    <property type="term" value="F:carbohydrate derivative binding"/>
    <property type="evidence" value="ECO:0007669"/>
    <property type="project" value="InterPro"/>
</dbReference>
<dbReference type="PROSITE" id="PS51278">
    <property type="entry name" value="GATASE_TYPE_2"/>
    <property type="match status" value="1"/>
</dbReference>
<evidence type="ECO:0000256" key="10">
    <source>
        <dbReference type="HAMAP-Rule" id="MF_00164"/>
    </source>
</evidence>
<dbReference type="InterPro" id="IPR029055">
    <property type="entry name" value="Ntn_hydrolases_N"/>
</dbReference>
<dbReference type="GO" id="GO:0006002">
    <property type="term" value="P:fructose 6-phosphate metabolic process"/>
    <property type="evidence" value="ECO:0007669"/>
    <property type="project" value="TreeGrafter"/>
</dbReference>
<evidence type="ECO:0000256" key="2">
    <source>
        <dbReference type="ARBA" id="ARBA00004496"/>
    </source>
</evidence>
<gene>
    <name evidence="10 13" type="primary">glmS</name>
    <name evidence="13" type="ORF">I5M19_13350</name>
</gene>
<dbReference type="GO" id="GO:0046349">
    <property type="term" value="P:amino sugar biosynthetic process"/>
    <property type="evidence" value="ECO:0007669"/>
    <property type="project" value="UniProtKB-ARBA"/>
</dbReference>
<keyword evidence="5 10" id="KW-0963">Cytoplasm</keyword>
<feature type="domain" description="SIS" evidence="12">
    <location>
        <begin position="460"/>
        <end position="601"/>
    </location>
</feature>
<reference evidence="13" key="1">
    <citation type="submission" date="2020-12" db="EMBL/GenBank/DDBJ databases">
        <title>Bacterial novel species Mucilaginibacter sp. SD-g isolated from soil.</title>
        <authorList>
            <person name="Jung H.-Y."/>
        </authorList>
    </citation>
    <scope>NUCLEOTIDE SEQUENCE</scope>
    <source>
        <strain evidence="13">SD-g</strain>
    </source>
</reference>
<evidence type="ECO:0000256" key="3">
    <source>
        <dbReference type="ARBA" id="ARBA00012916"/>
    </source>
</evidence>
<feature type="active site" description="Nucleophile; for GATase activity" evidence="10">
    <location>
        <position position="2"/>
    </location>
</feature>
<dbReference type="HAMAP" id="MF_00164">
    <property type="entry name" value="GlmS"/>
    <property type="match status" value="1"/>
</dbReference>
<dbReference type="SUPFAM" id="SSF53697">
    <property type="entry name" value="SIS domain"/>
    <property type="match status" value="1"/>
</dbReference>
<dbReference type="RefSeq" id="WP_200066828.1">
    <property type="nucleotide sequence ID" value="NZ_JAEHFW010000002.1"/>
</dbReference>
<dbReference type="PANTHER" id="PTHR10937">
    <property type="entry name" value="GLUCOSAMINE--FRUCTOSE-6-PHOSPHATE AMINOTRANSFERASE, ISOMERIZING"/>
    <property type="match status" value="1"/>
</dbReference>
<dbReference type="FunFam" id="3.60.20.10:FF:000006">
    <property type="entry name" value="Glutamine--fructose-6-phosphate aminotransferase [isomerizing]"/>
    <property type="match status" value="1"/>
</dbReference>
<dbReference type="EC" id="2.6.1.16" evidence="3 10"/>
<comment type="function">
    <text evidence="10">Catalyzes the first step in hexosamine metabolism, converting fructose-6P into glucosamine-6P using glutamine as a nitrogen source.</text>
</comment>
<keyword evidence="8" id="KW-0677">Repeat</keyword>
<dbReference type="FunFam" id="3.40.50.10490:FF:000001">
    <property type="entry name" value="Glutamine--fructose-6-phosphate aminotransferase [isomerizing]"/>
    <property type="match status" value="1"/>
</dbReference>
<comment type="catalytic activity">
    <reaction evidence="1 10">
        <text>D-fructose 6-phosphate + L-glutamine = D-glucosamine 6-phosphate + L-glutamate</text>
        <dbReference type="Rhea" id="RHEA:13237"/>
        <dbReference type="ChEBI" id="CHEBI:29985"/>
        <dbReference type="ChEBI" id="CHEBI:58359"/>
        <dbReference type="ChEBI" id="CHEBI:58725"/>
        <dbReference type="ChEBI" id="CHEBI:61527"/>
        <dbReference type="EC" id="2.6.1.16"/>
    </reaction>
</comment>
<dbReference type="FunFam" id="3.40.50.10490:FF:000002">
    <property type="entry name" value="Glutamine--fructose-6-phosphate aminotransferase [isomerizing]"/>
    <property type="match status" value="1"/>
</dbReference>
<evidence type="ECO:0000256" key="5">
    <source>
        <dbReference type="ARBA" id="ARBA00022490"/>
    </source>
</evidence>
<dbReference type="GO" id="GO:0005829">
    <property type="term" value="C:cytosol"/>
    <property type="evidence" value="ECO:0007669"/>
    <property type="project" value="TreeGrafter"/>
</dbReference>
<feature type="initiator methionine" description="Removed" evidence="10">
    <location>
        <position position="1"/>
    </location>
</feature>
<feature type="domain" description="Glutamine amidotransferase type-2" evidence="11">
    <location>
        <begin position="2"/>
        <end position="219"/>
    </location>
</feature>
<keyword evidence="6 10" id="KW-0032">Aminotransferase</keyword>
<evidence type="ECO:0000313" key="13">
    <source>
        <dbReference type="EMBL" id="MBK0380304.1"/>
    </source>
</evidence>
<dbReference type="InterPro" id="IPR046348">
    <property type="entry name" value="SIS_dom_sf"/>
</dbReference>
<dbReference type="InterPro" id="IPR005855">
    <property type="entry name" value="GFAT"/>
</dbReference>
<evidence type="ECO:0000256" key="1">
    <source>
        <dbReference type="ARBA" id="ARBA00001031"/>
    </source>
</evidence>
<name>A0A934UND4_9SPHI</name>
<evidence type="ECO:0000259" key="11">
    <source>
        <dbReference type="PROSITE" id="PS51278"/>
    </source>
</evidence>
<dbReference type="GO" id="GO:0006487">
    <property type="term" value="P:protein N-linked glycosylation"/>
    <property type="evidence" value="ECO:0007669"/>
    <property type="project" value="TreeGrafter"/>
</dbReference>
<accession>A0A934UND4</accession>
<dbReference type="GO" id="GO:0005975">
    <property type="term" value="P:carbohydrate metabolic process"/>
    <property type="evidence" value="ECO:0007669"/>
    <property type="project" value="UniProtKB-UniRule"/>
</dbReference>
<dbReference type="GO" id="GO:0004360">
    <property type="term" value="F:glutamine-fructose-6-phosphate transaminase (isomerizing) activity"/>
    <property type="evidence" value="ECO:0007669"/>
    <property type="project" value="UniProtKB-UniRule"/>
</dbReference>
<dbReference type="InterPro" id="IPR001347">
    <property type="entry name" value="SIS_dom"/>
</dbReference>
<evidence type="ECO:0000259" key="12">
    <source>
        <dbReference type="PROSITE" id="PS51464"/>
    </source>
</evidence>
<evidence type="ECO:0000256" key="4">
    <source>
        <dbReference type="ARBA" id="ARBA00016090"/>
    </source>
</evidence>
<protein>
    <recommendedName>
        <fullName evidence="4 10">Glutamine--fructose-6-phosphate aminotransferase [isomerizing]</fullName>
        <ecNumber evidence="3 10">2.6.1.16</ecNumber>
    </recommendedName>
    <alternativeName>
        <fullName evidence="10">D-fructose-6-phosphate amidotransferase</fullName>
    </alternativeName>
    <alternativeName>
        <fullName evidence="10">GFAT</fullName>
    </alternativeName>
    <alternativeName>
        <fullName evidence="10">Glucosamine-6-phosphate synthase</fullName>
    </alternativeName>
    <alternativeName>
        <fullName evidence="10">Hexosephosphate aminotransferase</fullName>
    </alternativeName>
    <alternativeName>
        <fullName evidence="10">L-glutamine--D-fructose-6-phosphate amidotransferase</fullName>
    </alternativeName>
</protein>
<dbReference type="AlphaFoldDB" id="A0A934UND4"/>
<dbReference type="NCBIfam" id="NF001484">
    <property type="entry name" value="PRK00331.1"/>
    <property type="match status" value="1"/>
</dbReference>
<evidence type="ECO:0000313" key="14">
    <source>
        <dbReference type="Proteomes" id="UP000613193"/>
    </source>
</evidence>
<dbReference type="CDD" id="cd05008">
    <property type="entry name" value="SIS_GlmS_GlmD_1"/>
    <property type="match status" value="1"/>
</dbReference>
<dbReference type="InterPro" id="IPR017932">
    <property type="entry name" value="GATase_2_dom"/>
</dbReference>
<evidence type="ECO:0000256" key="8">
    <source>
        <dbReference type="ARBA" id="ARBA00022737"/>
    </source>
</evidence>
<proteinExistence type="inferred from homology"/>
<dbReference type="InterPro" id="IPR035490">
    <property type="entry name" value="GlmS/FrlB_SIS"/>
</dbReference>
<dbReference type="Gene3D" id="3.60.20.10">
    <property type="entry name" value="Glutamine Phosphoribosylpyrophosphate, subunit 1, domain 1"/>
    <property type="match status" value="1"/>
</dbReference>
<dbReference type="CDD" id="cd00714">
    <property type="entry name" value="GFAT"/>
    <property type="match status" value="1"/>
</dbReference>
<keyword evidence="9" id="KW-0315">Glutamine amidotransferase</keyword>
<dbReference type="Pfam" id="PF13522">
    <property type="entry name" value="GATase_6"/>
    <property type="match status" value="1"/>
</dbReference>